<dbReference type="Gene3D" id="3.10.50.10">
    <property type="match status" value="1"/>
</dbReference>
<feature type="disulfide bond" evidence="12">
    <location>
        <begin position="82"/>
        <end position="94"/>
    </location>
</feature>
<dbReference type="PROSITE" id="PS50941">
    <property type="entry name" value="CHIT_BIND_I_2"/>
    <property type="match status" value="2"/>
</dbReference>
<organism evidence="16 17">
    <name type="scientific">Thyridium curvatum</name>
    <dbReference type="NCBI Taxonomy" id="1093900"/>
    <lineage>
        <taxon>Eukaryota</taxon>
        <taxon>Fungi</taxon>
        <taxon>Dikarya</taxon>
        <taxon>Ascomycota</taxon>
        <taxon>Pezizomycotina</taxon>
        <taxon>Sordariomycetes</taxon>
        <taxon>Sordariomycetidae</taxon>
        <taxon>Thyridiales</taxon>
        <taxon>Thyridiaceae</taxon>
        <taxon>Thyridium</taxon>
    </lineage>
</organism>
<feature type="disulfide bond" evidence="12">
    <location>
        <begin position="131"/>
        <end position="145"/>
    </location>
</feature>
<evidence type="ECO:0000256" key="2">
    <source>
        <dbReference type="ARBA" id="ARBA00004613"/>
    </source>
</evidence>
<comment type="caution">
    <text evidence="12">Lacks conserved residue(s) required for the propagation of feature annotation.</text>
</comment>
<dbReference type="InterPro" id="IPR050314">
    <property type="entry name" value="Glycosyl_Hydrlase_18"/>
</dbReference>
<keyword evidence="10 13" id="KW-0326">Glycosidase</keyword>
<dbReference type="InterPro" id="IPR029070">
    <property type="entry name" value="Chitinase_insertion_sf"/>
</dbReference>
<dbReference type="InterPro" id="IPR018371">
    <property type="entry name" value="Chitin-binding_1_CS"/>
</dbReference>
<dbReference type="GO" id="GO:0006032">
    <property type="term" value="P:chitin catabolic process"/>
    <property type="evidence" value="ECO:0007669"/>
    <property type="project" value="UniProtKB-KW"/>
</dbReference>
<evidence type="ECO:0000256" key="1">
    <source>
        <dbReference type="ARBA" id="ARBA00000822"/>
    </source>
</evidence>
<accession>A0A507B439</accession>
<evidence type="ECO:0000256" key="4">
    <source>
        <dbReference type="ARBA" id="ARBA00012729"/>
    </source>
</evidence>
<feature type="disulfide bond" evidence="12">
    <location>
        <begin position="126"/>
        <end position="138"/>
    </location>
</feature>
<evidence type="ECO:0000256" key="13">
    <source>
        <dbReference type="RuleBase" id="RU000489"/>
    </source>
</evidence>
<dbReference type="GO" id="GO:0008061">
    <property type="term" value="F:chitin binding"/>
    <property type="evidence" value="ECO:0007669"/>
    <property type="project" value="UniProtKB-UniRule"/>
</dbReference>
<proteinExistence type="inferred from homology"/>
<dbReference type="AlphaFoldDB" id="A0A507B439"/>
<dbReference type="EC" id="3.2.1.14" evidence="4"/>
<protein>
    <recommendedName>
        <fullName evidence="4">chitinase</fullName>
        <ecNumber evidence="4">3.2.1.14</ecNumber>
    </recommendedName>
</protein>
<feature type="domain" description="GH18" evidence="15">
    <location>
        <begin position="170"/>
        <end position="529"/>
    </location>
</feature>
<dbReference type="PANTHER" id="PTHR11177:SF397">
    <property type="entry name" value="CHITINASE"/>
    <property type="match status" value="1"/>
</dbReference>
<dbReference type="Pfam" id="PF00704">
    <property type="entry name" value="Glyco_hydro_18"/>
    <property type="match status" value="1"/>
</dbReference>
<comment type="caution">
    <text evidence="16">The sequence shown here is derived from an EMBL/GenBank/DDBJ whole genome shotgun (WGS) entry which is preliminary data.</text>
</comment>
<evidence type="ECO:0000256" key="10">
    <source>
        <dbReference type="ARBA" id="ARBA00023295"/>
    </source>
</evidence>
<evidence type="ECO:0000256" key="7">
    <source>
        <dbReference type="ARBA" id="ARBA00022801"/>
    </source>
</evidence>
<keyword evidence="11" id="KW-0624">Polysaccharide degradation</keyword>
<dbReference type="SUPFAM" id="SSF57016">
    <property type="entry name" value="Plant lectins/antimicrobial peptides"/>
    <property type="match status" value="2"/>
</dbReference>
<dbReference type="GeneID" id="41973661"/>
<keyword evidence="17" id="KW-1185">Reference proteome</keyword>
<dbReference type="RefSeq" id="XP_030995195.1">
    <property type="nucleotide sequence ID" value="XM_031140822.1"/>
</dbReference>
<dbReference type="SUPFAM" id="SSF51445">
    <property type="entry name" value="(Trans)glycosidases"/>
    <property type="match status" value="1"/>
</dbReference>
<keyword evidence="5" id="KW-0964">Secreted</keyword>
<keyword evidence="8" id="KW-0146">Chitin degradation</keyword>
<dbReference type="CDD" id="cd06922">
    <property type="entry name" value="ChtBD1_GH18_1"/>
    <property type="match status" value="1"/>
</dbReference>
<dbReference type="PANTHER" id="PTHR11177">
    <property type="entry name" value="CHITINASE"/>
    <property type="match status" value="1"/>
</dbReference>
<reference evidence="16 17" key="1">
    <citation type="submission" date="2019-06" db="EMBL/GenBank/DDBJ databases">
        <title>Draft genome sequence of the filamentous fungus Phialemoniopsis curvata isolated from diesel fuel.</title>
        <authorList>
            <person name="Varaljay V.A."/>
            <person name="Lyon W.J."/>
            <person name="Crouch A.L."/>
            <person name="Drake C.E."/>
            <person name="Hollomon J.M."/>
            <person name="Nadeau L.J."/>
            <person name="Nunn H.S."/>
            <person name="Stevenson B.S."/>
            <person name="Bojanowski C.L."/>
            <person name="Crookes-Goodson W.J."/>
        </authorList>
    </citation>
    <scope>NUCLEOTIDE SEQUENCE [LARGE SCALE GENOMIC DNA]</scope>
    <source>
        <strain evidence="16 17">D216</strain>
    </source>
</reference>
<keyword evidence="12" id="KW-1015">Disulfide bond</keyword>
<dbReference type="SUPFAM" id="SSF54556">
    <property type="entry name" value="Chitinase insertion domain"/>
    <property type="match status" value="1"/>
</dbReference>
<dbReference type="SMART" id="SM00270">
    <property type="entry name" value="ChtBD1"/>
    <property type="match status" value="2"/>
</dbReference>
<dbReference type="CDD" id="cd00035">
    <property type="entry name" value="ChtBD1"/>
    <property type="match status" value="1"/>
</dbReference>
<evidence type="ECO:0000313" key="16">
    <source>
        <dbReference type="EMBL" id="TPX13484.1"/>
    </source>
</evidence>
<dbReference type="GO" id="GO:0008843">
    <property type="term" value="F:endochitinase activity"/>
    <property type="evidence" value="ECO:0007669"/>
    <property type="project" value="UniProtKB-EC"/>
</dbReference>
<keyword evidence="7 13" id="KW-0378">Hydrolase</keyword>
<evidence type="ECO:0000256" key="12">
    <source>
        <dbReference type="PROSITE-ProRule" id="PRU00261"/>
    </source>
</evidence>
<evidence type="ECO:0000256" key="11">
    <source>
        <dbReference type="ARBA" id="ARBA00023326"/>
    </source>
</evidence>
<evidence type="ECO:0000256" key="3">
    <source>
        <dbReference type="ARBA" id="ARBA00008682"/>
    </source>
</evidence>
<dbReference type="PROSITE" id="PS01095">
    <property type="entry name" value="GH18_1"/>
    <property type="match status" value="1"/>
</dbReference>
<feature type="domain" description="Chitin-binding type-1" evidence="14">
    <location>
        <begin position="112"/>
        <end position="155"/>
    </location>
</feature>
<dbReference type="OrthoDB" id="73875at2759"/>
<comment type="subcellular location">
    <subcellularLocation>
        <location evidence="2">Secreted</location>
    </subcellularLocation>
</comment>
<dbReference type="PROSITE" id="PS51910">
    <property type="entry name" value="GH18_2"/>
    <property type="match status" value="1"/>
</dbReference>
<dbReference type="InParanoid" id="A0A507B439"/>
<dbReference type="GO" id="GO:0005576">
    <property type="term" value="C:extracellular region"/>
    <property type="evidence" value="ECO:0007669"/>
    <property type="project" value="UniProtKB-SubCell"/>
</dbReference>
<evidence type="ECO:0000256" key="6">
    <source>
        <dbReference type="ARBA" id="ARBA00022669"/>
    </source>
</evidence>
<dbReference type="Gene3D" id="3.20.20.80">
    <property type="entry name" value="Glycosidases"/>
    <property type="match status" value="1"/>
</dbReference>
<evidence type="ECO:0000256" key="8">
    <source>
        <dbReference type="ARBA" id="ARBA00023024"/>
    </source>
</evidence>
<evidence type="ECO:0000256" key="5">
    <source>
        <dbReference type="ARBA" id="ARBA00022525"/>
    </source>
</evidence>
<sequence>MALSGKVFAGWLAAVLGTVYVAVLLLSHDHYSDASSGASRILKARTSLPIDDGLSLSPNDSPVSGNLSRRQDDFSCGPGRPCSNSACCGKDGFCGYGPTYCGDGCTSNCNAHAECGKDSNPPGKTCPLNVCCSEFGFCGTTEEFCGAKCQSNCALEPSPPSGSAQGQVLSRVVGYYESWNYRSSCRKTKPSDLPLDALTHVNYAFAFLDAATYHITPMDSGTTADLFTETTNLKQLKPGLEVWLSLGGWTFSDNGTSTQPLLSDIARDSSKRTAWANHVVSFLNTYGFDGIDIDWEYPGAPDRGGKPEDVQNFVELMASLRNAFNSAGRKLGISFTIPASYWYLRWFDVPGLLRYADFTNMMSYDIHGTWDKQNAIGNVLHPHTNLTEIKKAAELLWRNNVPPNKVSLGFGFYGRSYTLSDPSCSTPGTCRFSDGGAPGPCTATSGYLSYYEIQDVLAKNPGITVNWDKEASVKYFKWNNDQWIAYDDKDTFKQKVDWANSVGFSGSLIWASDLDDNQLSAHAALLGRSVKTNSDVRSTTLAELNTVNLLNANLDQQCHIIRYCTSVEGPYASVNFCNTGESYFGFDRAGCGKFKGHPICCKTTIQGTTGMYLARKPDWGGWPSESGDKRCGRGSKAFCCTMPDTVPALLKQCRWTGCGKGCNSDEQDMGKVATDKDDWCGVARGGKHFCCRASNPAFKQCTWRGHGDCVDNTCKGNEVTVRTAVDGDDAWHACNWGRQKSFCCEPNNQMTPIMCDKNTICTASLWAYQSLCQPDPWANDSPNSKRELDAGTYASISKADKIRDGPESSGLVPVSRQLHQPHPFWEVISKRSPSGRPINSYIHVFLGAHLVEMVVRLLAQTYPGPATLTATQNGAQNASPLAFRPAGGQCSTTGVESFPRALLAVNGPGSINTQGRGYDTDHPIELQYVGQLLTALVDGLLPSGTNINQILPNVQTIPWTTIRPYWDEDMPYNQAIGALPDPTPFTDVNWGNINNRLFEILGSKTNRAPFRTLDRPMNNMKGKIFARQNPYDLTELRNHITNAITTGQGEETFLQPMRMVVAIFRYLFDPNVSNSIQTQRNQLLAQATAITNNIPALQPFLAIWTEFDRDFFEATANFARTWVADQIITVIAAYQAAIRANPNNPPANAAQVLNELNALFDSLQYIRAPP</sequence>
<evidence type="ECO:0000259" key="14">
    <source>
        <dbReference type="PROSITE" id="PS50941"/>
    </source>
</evidence>
<evidence type="ECO:0000256" key="9">
    <source>
        <dbReference type="ARBA" id="ARBA00023277"/>
    </source>
</evidence>
<dbReference type="SMART" id="SM00636">
    <property type="entry name" value="Glyco_18"/>
    <property type="match status" value="1"/>
</dbReference>
<evidence type="ECO:0000313" key="17">
    <source>
        <dbReference type="Proteomes" id="UP000319257"/>
    </source>
</evidence>
<gene>
    <name evidence="16" type="ORF">E0L32_006214</name>
</gene>
<dbReference type="Pfam" id="PF00187">
    <property type="entry name" value="Chitin_bind_1"/>
    <property type="match status" value="1"/>
</dbReference>
<dbReference type="InterPro" id="IPR017853">
    <property type="entry name" value="GH"/>
</dbReference>
<feature type="domain" description="Chitin-binding type-1" evidence="14">
    <location>
        <begin position="73"/>
        <end position="111"/>
    </location>
</feature>
<dbReference type="PROSITE" id="PS00026">
    <property type="entry name" value="CHIT_BIND_I_1"/>
    <property type="match status" value="1"/>
</dbReference>
<dbReference type="InterPro" id="IPR001002">
    <property type="entry name" value="Chitin-bd_1"/>
</dbReference>
<dbReference type="InterPro" id="IPR011583">
    <property type="entry name" value="Chitinase_II/V-like_cat"/>
</dbReference>
<feature type="disulfide bond" evidence="12">
    <location>
        <begin position="105"/>
        <end position="109"/>
    </location>
</feature>
<comment type="similarity">
    <text evidence="3">Belongs to the glycosyl hydrolase 18 family. Chitinase class V subfamily.</text>
</comment>
<keyword evidence="9" id="KW-0119">Carbohydrate metabolism</keyword>
<dbReference type="STRING" id="1093900.A0A507B439"/>
<comment type="catalytic activity">
    <reaction evidence="1">
        <text>Random endo-hydrolysis of N-acetyl-beta-D-glucosaminide (1-&gt;4)-beta-linkages in chitin and chitodextrins.</text>
        <dbReference type="EC" id="3.2.1.14"/>
    </reaction>
</comment>
<dbReference type="Gene3D" id="3.30.60.10">
    <property type="entry name" value="Endochitinase-like"/>
    <property type="match status" value="2"/>
</dbReference>
<dbReference type="InterPro" id="IPR001223">
    <property type="entry name" value="Glyco_hydro18_cat"/>
</dbReference>
<evidence type="ECO:0000259" key="15">
    <source>
        <dbReference type="PROSITE" id="PS51910"/>
    </source>
</evidence>
<dbReference type="EMBL" id="SKBQ01000034">
    <property type="protein sequence ID" value="TPX13484.1"/>
    <property type="molecule type" value="Genomic_DNA"/>
</dbReference>
<dbReference type="InterPro" id="IPR001579">
    <property type="entry name" value="Glyco_hydro_18_chit_AS"/>
</dbReference>
<name>A0A507B439_9PEZI</name>
<feature type="disulfide bond" evidence="12">
    <location>
        <begin position="87"/>
        <end position="101"/>
    </location>
</feature>
<feature type="disulfide bond" evidence="12">
    <location>
        <begin position="149"/>
        <end position="153"/>
    </location>
</feature>
<keyword evidence="6 12" id="KW-0147">Chitin-binding</keyword>
<dbReference type="Proteomes" id="UP000319257">
    <property type="component" value="Unassembled WGS sequence"/>
</dbReference>
<dbReference type="InterPro" id="IPR036861">
    <property type="entry name" value="Endochitinase-like_sf"/>
</dbReference>
<dbReference type="GO" id="GO:0000272">
    <property type="term" value="P:polysaccharide catabolic process"/>
    <property type="evidence" value="ECO:0007669"/>
    <property type="project" value="UniProtKB-KW"/>
</dbReference>